<dbReference type="SUPFAM" id="SSF54197">
    <property type="entry name" value="HIT-like"/>
    <property type="match status" value="1"/>
</dbReference>
<dbReference type="InterPro" id="IPR036265">
    <property type="entry name" value="HIT-like_sf"/>
</dbReference>
<accession>A0AAU9TE82</accession>
<comment type="caution">
    <text evidence="1">The sequence shown here is derived from an EMBL/GenBank/DDBJ whole genome shotgun (WGS) entry which is preliminary data.</text>
</comment>
<keyword evidence="2" id="KW-1185">Reference proteome</keyword>
<evidence type="ECO:0000313" key="2">
    <source>
        <dbReference type="Proteomes" id="UP001153954"/>
    </source>
</evidence>
<dbReference type="PANTHER" id="PTHR23089">
    <property type="entry name" value="HISTIDINE TRIAD HIT PROTEIN"/>
    <property type="match status" value="1"/>
</dbReference>
<sequence>MSEGRLGKKLSNIFVHKPAFIYEDDKCMVFEEEFNPQAPIHFLVVPKRMKLNLLAASGDDKILLGHLIQVARRIAEDKGLEKDGFHVMVDEDFKTSRLKCLHVFGRALQHMIWPVGPGSRL</sequence>
<gene>
    <name evidence="1" type="ORF">EEDITHA_LOCUS633</name>
</gene>
<dbReference type="AlphaFoldDB" id="A0AAU9TE82"/>
<dbReference type="InterPro" id="IPR001310">
    <property type="entry name" value="Histidine_triad_HIT"/>
</dbReference>
<dbReference type="Pfam" id="PF11969">
    <property type="entry name" value="DcpS_C"/>
    <property type="match status" value="1"/>
</dbReference>
<protein>
    <recommendedName>
        <fullName evidence="3">HIT domain-containing protein</fullName>
    </recommendedName>
</protein>
<name>A0AAU9TE82_EUPED</name>
<reference evidence="1" key="1">
    <citation type="submission" date="2022-03" db="EMBL/GenBank/DDBJ databases">
        <authorList>
            <person name="Tunstrom K."/>
        </authorList>
    </citation>
    <scope>NUCLEOTIDE SEQUENCE</scope>
</reference>
<dbReference type="EMBL" id="CAKOGL010000002">
    <property type="protein sequence ID" value="CAH2084021.1"/>
    <property type="molecule type" value="Genomic_DNA"/>
</dbReference>
<proteinExistence type="predicted"/>
<dbReference type="Gene3D" id="3.30.428.10">
    <property type="entry name" value="HIT-like"/>
    <property type="match status" value="1"/>
</dbReference>
<evidence type="ECO:0000313" key="1">
    <source>
        <dbReference type="EMBL" id="CAH2084021.1"/>
    </source>
</evidence>
<organism evidence="1 2">
    <name type="scientific">Euphydryas editha</name>
    <name type="common">Edith's checkerspot</name>
    <dbReference type="NCBI Taxonomy" id="104508"/>
    <lineage>
        <taxon>Eukaryota</taxon>
        <taxon>Metazoa</taxon>
        <taxon>Ecdysozoa</taxon>
        <taxon>Arthropoda</taxon>
        <taxon>Hexapoda</taxon>
        <taxon>Insecta</taxon>
        <taxon>Pterygota</taxon>
        <taxon>Neoptera</taxon>
        <taxon>Endopterygota</taxon>
        <taxon>Lepidoptera</taxon>
        <taxon>Glossata</taxon>
        <taxon>Ditrysia</taxon>
        <taxon>Papilionoidea</taxon>
        <taxon>Nymphalidae</taxon>
        <taxon>Nymphalinae</taxon>
        <taxon>Euphydryas</taxon>
    </lineage>
</organism>
<evidence type="ECO:0008006" key="3">
    <source>
        <dbReference type="Google" id="ProtNLM"/>
    </source>
</evidence>
<dbReference type="Proteomes" id="UP001153954">
    <property type="component" value="Unassembled WGS sequence"/>
</dbReference>